<keyword evidence="1" id="KW-0175">Coiled coil</keyword>
<sequence length="91" mass="10633">AAGIVKFKTRKDDAEKKLKNTQANLLRVDDIINELESRVEPLRIESEKAQQYLEHSEKLKTLEMNLFIRQVDACDEKMQVETEKTKSLKEN</sequence>
<dbReference type="Proteomes" id="UP001057375">
    <property type="component" value="Unassembled WGS sequence"/>
</dbReference>
<accession>A0ABQ5K1M8</accession>
<feature type="coiled-coil region" evidence="1">
    <location>
        <begin position="4"/>
        <end position="38"/>
    </location>
</feature>
<feature type="non-terminal residue" evidence="2">
    <location>
        <position position="91"/>
    </location>
</feature>
<evidence type="ECO:0000313" key="3">
    <source>
        <dbReference type="Proteomes" id="UP001057375"/>
    </source>
</evidence>
<feature type="non-terminal residue" evidence="2">
    <location>
        <position position="1"/>
    </location>
</feature>
<evidence type="ECO:0000313" key="2">
    <source>
        <dbReference type="EMBL" id="GKT23502.1"/>
    </source>
</evidence>
<dbReference type="Gene3D" id="6.10.140.1720">
    <property type="match status" value="1"/>
</dbReference>
<comment type="caution">
    <text evidence="2">The sequence shown here is derived from an EMBL/GenBank/DDBJ whole genome shotgun (WGS) entry which is preliminary data.</text>
</comment>
<evidence type="ECO:0000256" key="1">
    <source>
        <dbReference type="SAM" id="Coils"/>
    </source>
</evidence>
<organism evidence="2 3">
    <name type="scientific">Aduncisulcus paluster</name>
    <dbReference type="NCBI Taxonomy" id="2918883"/>
    <lineage>
        <taxon>Eukaryota</taxon>
        <taxon>Metamonada</taxon>
        <taxon>Carpediemonas-like organisms</taxon>
        <taxon>Aduncisulcus</taxon>
    </lineage>
</organism>
<dbReference type="EMBL" id="BQXS01006899">
    <property type="protein sequence ID" value="GKT23502.1"/>
    <property type="molecule type" value="Genomic_DNA"/>
</dbReference>
<proteinExistence type="predicted"/>
<protein>
    <submittedName>
        <fullName evidence="2">Chromosome segregation protein SMC</fullName>
    </submittedName>
</protein>
<gene>
    <name evidence="2" type="ORF">ADUPG1_004550</name>
</gene>
<name>A0ABQ5K1M8_9EUKA</name>
<keyword evidence="3" id="KW-1185">Reference proteome</keyword>
<reference evidence="2" key="1">
    <citation type="submission" date="2022-03" db="EMBL/GenBank/DDBJ databases">
        <title>Draft genome sequence of Aduncisulcus paluster, a free-living microaerophilic Fornicata.</title>
        <authorList>
            <person name="Yuyama I."/>
            <person name="Kume K."/>
            <person name="Tamura T."/>
            <person name="Inagaki Y."/>
            <person name="Hashimoto T."/>
        </authorList>
    </citation>
    <scope>NUCLEOTIDE SEQUENCE</scope>
    <source>
        <strain evidence="2">NY0171</strain>
    </source>
</reference>